<organism evidence="6 7">
    <name type="scientific">Paraburkholderia terrae</name>
    <dbReference type="NCBI Taxonomy" id="311230"/>
    <lineage>
        <taxon>Bacteria</taxon>
        <taxon>Pseudomonadati</taxon>
        <taxon>Pseudomonadota</taxon>
        <taxon>Betaproteobacteria</taxon>
        <taxon>Burkholderiales</taxon>
        <taxon>Burkholderiaceae</taxon>
        <taxon>Paraburkholderia</taxon>
    </lineage>
</organism>
<dbReference type="InterPro" id="IPR036271">
    <property type="entry name" value="Tet_transcr_reg_TetR-rel_C_sf"/>
</dbReference>
<evidence type="ECO:0000259" key="5">
    <source>
        <dbReference type="PROSITE" id="PS50977"/>
    </source>
</evidence>
<dbReference type="KEGG" id="pter:C2L65_36145"/>
<dbReference type="Gene3D" id="1.10.10.60">
    <property type="entry name" value="Homeodomain-like"/>
    <property type="match status" value="1"/>
</dbReference>
<dbReference type="Gene3D" id="1.10.357.10">
    <property type="entry name" value="Tetracycline Repressor, domain 2"/>
    <property type="match status" value="1"/>
</dbReference>
<evidence type="ECO:0000313" key="6">
    <source>
        <dbReference type="EMBL" id="AUT65024.1"/>
    </source>
</evidence>
<feature type="DNA-binding region" description="H-T-H motif" evidence="4">
    <location>
        <begin position="32"/>
        <end position="51"/>
    </location>
</feature>
<dbReference type="GO" id="GO:0003677">
    <property type="term" value="F:DNA binding"/>
    <property type="evidence" value="ECO:0007669"/>
    <property type="project" value="UniProtKB-UniRule"/>
</dbReference>
<keyword evidence="2 4" id="KW-0238">DNA-binding</keyword>
<evidence type="ECO:0000256" key="2">
    <source>
        <dbReference type="ARBA" id="ARBA00023125"/>
    </source>
</evidence>
<dbReference type="RefSeq" id="WP_042304823.1">
    <property type="nucleotide sequence ID" value="NZ_CP026113.1"/>
</dbReference>
<evidence type="ECO:0000256" key="3">
    <source>
        <dbReference type="ARBA" id="ARBA00023163"/>
    </source>
</evidence>
<dbReference type="Pfam" id="PF21993">
    <property type="entry name" value="TetR_C_13_2"/>
    <property type="match status" value="1"/>
</dbReference>
<dbReference type="AlphaFoldDB" id="A0A2I8F204"/>
<dbReference type="PROSITE" id="PS50977">
    <property type="entry name" value="HTH_TETR_2"/>
    <property type="match status" value="1"/>
</dbReference>
<dbReference type="SUPFAM" id="SSF46689">
    <property type="entry name" value="Homeodomain-like"/>
    <property type="match status" value="1"/>
</dbReference>
<dbReference type="EMBL" id="CP026113">
    <property type="protein sequence ID" value="AUT65024.1"/>
    <property type="molecule type" value="Genomic_DNA"/>
</dbReference>
<dbReference type="SUPFAM" id="SSF48498">
    <property type="entry name" value="Tetracyclin repressor-like, C-terminal domain"/>
    <property type="match status" value="1"/>
</dbReference>
<dbReference type="InterPro" id="IPR001647">
    <property type="entry name" value="HTH_TetR"/>
</dbReference>
<dbReference type="InterPro" id="IPR054156">
    <property type="entry name" value="YxaF_TetR_C"/>
</dbReference>
<accession>A0A2I8F204</accession>
<keyword evidence="3" id="KW-0804">Transcription</keyword>
<dbReference type="OrthoDB" id="9798857at2"/>
<sequence>MKKSRVETAETRRKIVEVATRAFRTNGIHATGVAEIMSAAGMTHGGFYRHFASKDQLVAEACAAGMEAIVESAEAAAEGGEEAFLKHIQTFLSDETRDDCLAGCPLVAMGSELARADLETRRAASQGFRELIDVIARQGGASDTASATGDAMFTLSAIIGAVTMSRIVDDPELSDLILDETRKRLTALGVEPRETSLG</sequence>
<feature type="domain" description="HTH tetR-type" evidence="5">
    <location>
        <begin position="9"/>
        <end position="69"/>
    </location>
</feature>
<evidence type="ECO:0000313" key="7">
    <source>
        <dbReference type="Proteomes" id="UP000243502"/>
    </source>
</evidence>
<dbReference type="InterPro" id="IPR009057">
    <property type="entry name" value="Homeodomain-like_sf"/>
</dbReference>
<dbReference type="PANTHER" id="PTHR47506:SF7">
    <property type="entry name" value="TRANSCRIPTIONAL REGULATORY PROTEIN"/>
    <property type="match status" value="1"/>
</dbReference>
<dbReference type="Proteomes" id="UP000243502">
    <property type="component" value="Chromosome 3"/>
</dbReference>
<gene>
    <name evidence="6" type="ORF">C2L65_36145</name>
</gene>
<dbReference type="PRINTS" id="PR00455">
    <property type="entry name" value="HTHTETR"/>
</dbReference>
<proteinExistence type="predicted"/>
<evidence type="ECO:0000256" key="4">
    <source>
        <dbReference type="PROSITE-ProRule" id="PRU00335"/>
    </source>
</evidence>
<protein>
    <submittedName>
        <fullName evidence="6">TetR/AcrR family transcriptional regulator</fullName>
    </submittedName>
</protein>
<dbReference type="Pfam" id="PF00440">
    <property type="entry name" value="TetR_N"/>
    <property type="match status" value="1"/>
</dbReference>
<name>A0A2I8F204_9BURK</name>
<keyword evidence="1" id="KW-0805">Transcription regulation</keyword>
<evidence type="ECO:0000256" key="1">
    <source>
        <dbReference type="ARBA" id="ARBA00023015"/>
    </source>
</evidence>
<reference evidence="6 7" key="1">
    <citation type="submission" date="2018-01" db="EMBL/GenBank/DDBJ databases">
        <title>Species boundaries and ecological features among Paraburkholderia terrae DSMZ17804T, P. hospita DSMZ17164T and P. caribensis DSMZ13236T.</title>
        <authorList>
            <person name="Pratama A.A."/>
        </authorList>
    </citation>
    <scope>NUCLEOTIDE SEQUENCE [LARGE SCALE GENOMIC DNA]</scope>
    <source>
        <strain evidence="6 7">DSM 17804</strain>
    </source>
</reference>
<dbReference type="PANTHER" id="PTHR47506">
    <property type="entry name" value="TRANSCRIPTIONAL REGULATORY PROTEIN"/>
    <property type="match status" value="1"/>
</dbReference>